<comment type="subcellular location">
    <subcellularLocation>
        <location evidence="1">Cell inner membrane</location>
        <topology evidence="1">Multi-pass membrane protein</topology>
    </subcellularLocation>
</comment>
<feature type="domain" description="Inner membrane component" evidence="2">
    <location>
        <begin position="5"/>
        <end position="55"/>
    </location>
</feature>
<dbReference type="NCBIfam" id="NF008741">
    <property type="entry name" value="PRK11770.1-3"/>
    <property type="match status" value="1"/>
</dbReference>
<keyword evidence="1" id="KW-0812">Transmembrane</keyword>
<dbReference type="GO" id="GO:0005886">
    <property type="term" value="C:plasma membrane"/>
    <property type="evidence" value="ECO:0007669"/>
    <property type="project" value="UniProtKB-SubCell"/>
</dbReference>
<dbReference type="PANTHER" id="PTHR42903:SF1">
    <property type="entry name" value="INNER MEMBRANE PROTEIN YCCF"/>
    <property type="match status" value="1"/>
</dbReference>
<evidence type="ECO:0000313" key="4">
    <source>
        <dbReference type="Proteomes" id="UP000544872"/>
    </source>
</evidence>
<dbReference type="Pfam" id="PF03733">
    <property type="entry name" value="YccF"/>
    <property type="match status" value="2"/>
</dbReference>
<gene>
    <name evidence="3" type="ORF">FHS48_001933</name>
</gene>
<evidence type="ECO:0000259" key="2">
    <source>
        <dbReference type="Pfam" id="PF03733"/>
    </source>
</evidence>
<dbReference type="EMBL" id="JACIIX010000006">
    <property type="protein sequence ID" value="MBB6210517.1"/>
    <property type="molecule type" value="Genomic_DNA"/>
</dbReference>
<dbReference type="InterPro" id="IPR052937">
    <property type="entry name" value="Inner_membrane_protein"/>
</dbReference>
<evidence type="ECO:0000313" key="3">
    <source>
        <dbReference type="EMBL" id="MBB6210517.1"/>
    </source>
</evidence>
<dbReference type="InterPro" id="IPR005185">
    <property type="entry name" value="YccF"/>
</dbReference>
<sequence length="141" mass="14989">MISLILNLIWLVFGGIVMFLGWMVAGVLMVISIIGIPWARSAFTIGVYALWPFGRTAVDRSRLSGQQDLGTGPMGTVGNILWFLVAGWWLALGHLGSAIACAVTIIGLPLAWAHLKLAVISLAPIGKTVIDADQADRLPPG</sequence>
<dbReference type="AlphaFoldDB" id="A0A7W9ZFF8"/>
<comment type="caution">
    <text evidence="3">The sequence shown here is derived from an EMBL/GenBank/DDBJ whole genome shotgun (WGS) entry which is preliminary data.</text>
</comment>
<name>A0A7W9ZFF8_NOVIT</name>
<dbReference type="PIRSF" id="PIRSF028777">
    <property type="entry name" value="UCP028777"/>
    <property type="match status" value="1"/>
</dbReference>
<protein>
    <recommendedName>
        <fullName evidence="1">Inner membrane protein YccF</fullName>
    </recommendedName>
</protein>
<feature type="transmembrane region" description="Helical" evidence="1">
    <location>
        <begin position="7"/>
        <end position="25"/>
    </location>
</feature>
<feature type="transmembrane region" description="Helical" evidence="1">
    <location>
        <begin position="97"/>
        <end position="115"/>
    </location>
</feature>
<dbReference type="PANTHER" id="PTHR42903">
    <property type="entry name" value="INNER MEMBRANE PROTEIN YCCF"/>
    <property type="match status" value="1"/>
</dbReference>
<evidence type="ECO:0000256" key="1">
    <source>
        <dbReference type="PIRNR" id="PIRNR028777"/>
    </source>
</evidence>
<keyword evidence="1" id="KW-1003">Cell membrane</keyword>
<dbReference type="InterPro" id="IPR031308">
    <property type="entry name" value="UCP028777"/>
</dbReference>
<dbReference type="NCBIfam" id="NF008740">
    <property type="entry name" value="PRK11770.1-2"/>
    <property type="match status" value="1"/>
</dbReference>
<feature type="transmembrane region" description="Helical" evidence="1">
    <location>
        <begin position="31"/>
        <end position="51"/>
    </location>
</feature>
<accession>A0A7W9ZFF8</accession>
<keyword evidence="1" id="KW-0997">Cell inner membrane</keyword>
<dbReference type="RefSeq" id="WP_184263350.1">
    <property type="nucleotide sequence ID" value="NZ_JACIIX010000006.1"/>
</dbReference>
<dbReference type="NCBIfam" id="NF008742">
    <property type="entry name" value="PRK11770.1-4"/>
    <property type="match status" value="1"/>
</dbReference>
<keyword evidence="4" id="KW-1185">Reference proteome</keyword>
<feature type="transmembrane region" description="Helical" evidence="1">
    <location>
        <begin position="72"/>
        <end position="91"/>
    </location>
</feature>
<proteinExistence type="predicted"/>
<feature type="domain" description="Inner membrane component" evidence="2">
    <location>
        <begin position="77"/>
        <end position="127"/>
    </location>
</feature>
<keyword evidence="1" id="KW-0472">Membrane</keyword>
<keyword evidence="1" id="KW-1133">Transmembrane helix</keyword>
<dbReference type="Proteomes" id="UP000544872">
    <property type="component" value="Unassembled WGS sequence"/>
</dbReference>
<organism evidence="3 4">
    <name type="scientific">Novispirillum itersonii</name>
    <name type="common">Aquaspirillum itersonii</name>
    <dbReference type="NCBI Taxonomy" id="189"/>
    <lineage>
        <taxon>Bacteria</taxon>
        <taxon>Pseudomonadati</taxon>
        <taxon>Pseudomonadota</taxon>
        <taxon>Alphaproteobacteria</taxon>
        <taxon>Rhodospirillales</taxon>
        <taxon>Novispirillaceae</taxon>
        <taxon>Novispirillum</taxon>
    </lineage>
</organism>
<reference evidence="3 4" key="1">
    <citation type="submission" date="2020-08" db="EMBL/GenBank/DDBJ databases">
        <title>Genomic Encyclopedia of Type Strains, Phase IV (KMG-IV): sequencing the most valuable type-strain genomes for metagenomic binning, comparative biology and taxonomic classification.</title>
        <authorList>
            <person name="Goeker M."/>
        </authorList>
    </citation>
    <scope>NUCLEOTIDE SEQUENCE [LARGE SCALE GENOMIC DNA]</scope>
    <source>
        <strain evidence="3 4">DSM 11590</strain>
    </source>
</reference>